<evidence type="ECO:0000313" key="14">
    <source>
        <dbReference type="Proteomes" id="UP000266389"/>
    </source>
</evidence>
<evidence type="ECO:0000256" key="1">
    <source>
        <dbReference type="ARBA" id="ARBA00000868"/>
    </source>
</evidence>
<comment type="caution">
    <text evidence="13">The sequence shown here is derived from an EMBL/GenBank/DDBJ whole genome shotgun (WGS) entry which is preliminary data.</text>
</comment>
<evidence type="ECO:0000256" key="9">
    <source>
        <dbReference type="ARBA" id="ARBA00022679"/>
    </source>
</evidence>
<proteinExistence type="inferred from homology"/>
<dbReference type="EC" id="2.4.2.7" evidence="6 11"/>
<dbReference type="GO" id="GO:0003999">
    <property type="term" value="F:adenine phosphoribosyltransferase activity"/>
    <property type="evidence" value="ECO:0007669"/>
    <property type="project" value="UniProtKB-UniRule"/>
</dbReference>
<accession>A0A395M141</accession>
<evidence type="ECO:0000256" key="8">
    <source>
        <dbReference type="ARBA" id="ARBA00022676"/>
    </source>
</evidence>
<feature type="domain" description="Phosphoribosyltransferase" evidence="12">
    <location>
        <begin position="51"/>
        <end position="187"/>
    </location>
</feature>
<comment type="subcellular location">
    <subcellularLocation>
        <location evidence="2 11">Cytoplasm</location>
    </subcellularLocation>
</comment>
<evidence type="ECO:0000259" key="12">
    <source>
        <dbReference type="Pfam" id="PF00156"/>
    </source>
</evidence>
<keyword evidence="7 11" id="KW-0963">Cytoplasm</keyword>
<dbReference type="AlphaFoldDB" id="A0A395M141"/>
<evidence type="ECO:0000256" key="7">
    <source>
        <dbReference type="ARBA" id="ARBA00022490"/>
    </source>
</evidence>
<dbReference type="Pfam" id="PF00156">
    <property type="entry name" value="Pribosyltran"/>
    <property type="match status" value="1"/>
</dbReference>
<evidence type="ECO:0000256" key="5">
    <source>
        <dbReference type="ARBA" id="ARBA00011738"/>
    </source>
</evidence>
<dbReference type="Proteomes" id="UP000266389">
    <property type="component" value="Unassembled WGS sequence"/>
</dbReference>
<evidence type="ECO:0000256" key="4">
    <source>
        <dbReference type="ARBA" id="ARBA00008391"/>
    </source>
</evidence>
<dbReference type="HAMAP" id="MF_00004">
    <property type="entry name" value="Aden_phosphoribosyltr"/>
    <property type="match status" value="1"/>
</dbReference>
<keyword evidence="8 11" id="KW-0328">Glycosyltransferase</keyword>
<dbReference type="NCBIfam" id="NF002636">
    <property type="entry name" value="PRK02304.1-5"/>
    <property type="match status" value="1"/>
</dbReference>
<dbReference type="InterPro" id="IPR005764">
    <property type="entry name" value="Ade_phspho_trans"/>
</dbReference>
<dbReference type="GO" id="GO:0005737">
    <property type="term" value="C:cytoplasm"/>
    <property type="evidence" value="ECO:0007669"/>
    <property type="project" value="UniProtKB-SubCell"/>
</dbReference>
<dbReference type="GO" id="GO:0006168">
    <property type="term" value="P:adenine salvage"/>
    <property type="evidence" value="ECO:0007669"/>
    <property type="project" value="InterPro"/>
</dbReference>
<dbReference type="NCBIfam" id="NF002634">
    <property type="entry name" value="PRK02304.1-3"/>
    <property type="match status" value="1"/>
</dbReference>
<evidence type="ECO:0000256" key="2">
    <source>
        <dbReference type="ARBA" id="ARBA00004496"/>
    </source>
</evidence>
<dbReference type="NCBIfam" id="TIGR01090">
    <property type="entry name" value="apt"/>
    <property type="match status" value="1"/>
</dbReference>
<keyword evidence="10 11" id="KW-0660">Purine salvage</keyword>
<comment type="function">
    <text evidence="11">Catalyzes a salvage reaction resulting in the formation of AMP, that is energically less costly than de novo synthesis.</text>
</comment>
<dbReference type="SUPFAM" id="SSF53271">
    <property type="entry name" value="PRTase-like"/>
    <property type="match status" value="1"/>
</dbReference>
<comment type="pathway">
    <text evidence="3 11">Purine metabolism; AMP biosynthesis via salvage pathway; AMP from adenine: step 1/1.</text>
</comment>
<dbReference type="EMBL" id="PHFL01000039">
    <property type="protein sequence ID" value="RFM24503.1"/>
    <property type="molecule type" value="Genomic_DNA"/>
</dbReference>
<sequence>MSKKITSPVQTSDALQKKLKLFSKRFERKIRTVPDFPKQGIMFKDITTVLKEKKLFSETVDMLASLYKSKRIDKVVSIESRGFIFGAALAYKLGAGFVPVRKPNKLPAEKIREEYVLEYGTDALEIHTDAIRKGERVLVHDDLLATGGTAGAACRLVERVGGKVVGLCFLIELTFLNGREKLNDYDVVSLLKV</sequence>
<dbReference type="GO" id="GO:0044209">
    <property type="term" value="P:AMP salvage"/>
    <property type="evidence" value="ECO:0007669"/>
    <property type="project" value="UniProtKB-UniRule"/>
</dbReference>
<protein>
    <recommendedName>
        <fullName evidence="6 11">Adenine phosphoribosyltransferase</fullName>
        <shortName evidence="11">APRT</shortName>
        <ecNumber evidence="6 11">2.4.2.7</ecNumber>
    </recommendedName>
</protein>
<reference evidence="13 14" key="1">
    <citation type="journal article" date="2011" name="ISME J.">
        <title>Community ecology of hot spring cyanobacterial mats: predominant populations and their functional potential.</title>
        <authorList>
            <person name="Klatt C.G."/>
            <person name="Wood J.M."/>
            <person name="Rusch D.B."/>
            <person name="Bateson M.M."/>
            <person name="Hamamura N."/>
            <person name="Heidelberg J.F."/>
            <person name="Grossman A.R."/>
            <person name="Bhaya D."/>
            <person name="Cohan F.M."/>
            <person name="Kuhl M."/>
            <person name="Bryant D.A."/>
            <person name="Ward D.M."/>
        </authorList>
    </citation>
    <scope>NUCLEOTIDE SEQUENCE [LARGE SCALE GENOMIC DNA]</scope>
    <source>
        <strain evidence="13">OS</strain>
    </source>
</reference>
<dbReference type="InterPro" id="IPR000836">
    <property type="entry name" value="PRTase_dom"/>
</dbReference>
<dbReference type="UniPathway" id="UPA00588">
    <property type="reaction ID" value="UER00646"/>
</dbReference>
<organism evidence="13 14">
    <name type="scientific">Candidatus Thermochlorobacter aerophilus</name>
    <dbReference type="NCBI Taxonomy" id="1868324"/>
    <lineage>
        <taxon>Bacteria</taxon>
        <taxon>Pseudomonadati</taxon>
        <taxon>Chlorobiota</taxon>
        <taxon>Chlorobiia</taxon>
        <taxon>Chlorobiales</taxon>
        <taxon>Candidatus Thermochlorobacteriaceae</taxon>
        <taxon>Candidatus Thermochlorobacter</taxon>
    </lineage>
</organism>
<evidence type="ECO:0000256" key="10">
    <source>
        <dbReference type="ARBA" id="ARBA00022726"/>
    </source>
</evidence>
<evidence type="ECO:0000256" key="3">
    <source>
        <dbReference type="ARBA" id="ARBA00004659"/>
    </source>
</evidence>
<dbReference type="InterPro" id="IPR050120">
    <property type="entry name" value="Adenine_PRTase"/>
</dbReference>
<dbReference type="GO" id="GO:0006166">
    <property type="term" value="P:purine ribonucleoside salvage"/>
    <property type="evidence" value="ECO:0007669"/>
    <property type="project" value="UniProtKB-UniRule"/>
</dbReference>
<evidence type="ECO:0000256" key="11">
    <source>
        <dbReference type="HAMAP-Rule" id="MF_00004"/>
    </source>
</evidence>
<comment type="catalytic activity">
    <reaction evidence="1 11">
        <text>AMP + diphosphate = 5-phospho-alpha-D-ribose 1-diphosphate + adenine</text>
        <dbReference type="Rhea" id="RHEA:16609"/>
        <dbReference type="ChEBI" id="CHEBI:16708"/>
        <dbReference type="ChEBI" id="CHEBI:33019"/>
        <dbReference type="ChEBI" id="CHEBI:58017"/>
        <dbReference type="ChEBI" id="CHEBI:456215"/>
        <dbReference type="EC" id="2.4.2.7"/>
    </reaction>
</comment>
<dbReference type="FunFam" id="3.40.50.2020:FF:000021">
    <property type="entry name" value="Adenine phosphoribosyltransferase"/>
    <property type="match status" value="1"/>
</dbReference>
<gene>
    <name evidence="11" type="primary">apt</name>
    <name evidence="13" type="ORF">D0433_05835</name>
</gene>
<dbReference type="PANTHER" id="PTHR11776">
    <property type="entry name" value="ADENINE PHOSPHORIBOSYLTRANSFERASE"/>
    <property type="match status" value="1"/>
</dbReference>
<name>A0A395M141_9BACT</name>
<comment type="similarity">
    <text evidence="4 11">Belongs to the purine/pyrimidine phosphoribosyltransferase family.</text>
</comment>
<dbReference type="InterPro" id="IPR029057">
    <property type="entry name" value="PRTase-like"/>
</dbReference>
<evidence type="ECO:0000256" key="6">
    <source>
        <dbReference type="ARBA" id="ARBA00011893"/>
    </source>
</evidence>
<dbReference type="Gene3D" id="3.40.50.2020">
    <property type="match status" value="1"/>
</dbReference>
<dbReference type="PANTHER" id="PTHR11776:SF7">
    <property type="entry name" value="PHOSPHORIBOSYLTRANSFERASE DOMAIN-CONTAINING PROTEIN"/>
    <property type="match status" value="1"/>
</dbReference>
<keyword evidence="9 11" id="KW-0808">Transferase</keyword>
<comment type="subunit">
    <text evidence="5 11">Homodimer.</text>
</comment>
<dbReference type="NCBIfam" id="NF002633">
    <property type="entry name" value="PRK02304.1-2"/>
    <property type="match status" value="1"/>
</dbReference>
<evidence type="ECO:0000313" key="13">
    <source>
        <dbReference type="EMBL" id="RFM24503.1"/>
    </source>
</evidence>
<dbReference type="CDD" id="cd06223">
    <property type="entry name" value="PRTases_typeI"/>
    <property type="match status" value="1"/>
</dbReference>